<evidence type="ECO:0000256" key="1">
    <source>
        <dbReference type="ARBA" id="ARBA00004429"/>
    </source>
</evidence>
<evidence type="ECO:0000313" key="11">
    <source>
        <dbReference type="EMBL" id="XDJ49984.1"/>
    </source>
</evidence>
<feature type="domain" description="Tripartite ATP-independent periplasmic transporters DctQ component" evidence="10">
    <location>
        <begin position="24"/>
        <end position="152"/>
    </location>
</feature>
<comment type="function">
    <text evidence="9">Part of the tripartite ATP-independent periplasmic (TRAP) transport system.</text>
</comment>
<organism evidence="11">
    <name type="scientific">Castellaniella ginsengisoli</name>
    <dbReference type="NCBI Taxonomy" id="546114"/>
    <lineage>
        <taxon>Bacteria</taxon>
        <taxon>Pseudomonadati</taxon>
        <taxon>Pseudomonadota</taxon>
        <taxon>Betaproteobacteria</taxon>
        <taxon>Burkholderiales</taxon>
        <taxon>Alcaligenaceae</taxon>
        <taxon>Castellaniella</taxon>
    </lineage>
</organism>
<evidence type="ECO:0000256" key="2">
    <source>
        <dbReference type="ARBA" id="ARBA00022448"/>
    </source>
</evidence>
<dbReference type="GO" id="GO:0005886">
    <property type="term" value="C:plasma membrane"/>
    <property type="evidence" value="ECO:0007669"/>
    <property type="project" value="UniProtKB-SubCell"/>
</dbReference>
<comment type="subunit">
    <text evidence="9">The complex comprises the extracytoplasmic solute receptor protein and the two transmembrane proteins.</text>
</comment>
<reference evidence="11" key="1">
    <citation type="submission" date="2024-05" db="EMBL/GenBank/DDBJ databases">
        <authorList>
            <person name="Luo Y.-C."/>
            <person name="Nicholds J."/>
            <person name="Mortimer T."/>
            <person name="Maboni G."/>
        </authorList>
    </citation>
    <scope>NUCLEOTIDE SEQUENCE</scope>
    <source>
        <strain evidence="11">151108</strain>
    </source>
</reference>
<dbReference type="Pfam" id="PF04290">
    <property type="entry name" value="DctQ"/>
    <property type="match status" value="1"/>
</dbReference>
<keyword evidence="2 9" id="KW-0813">Transport</keyword>
<gene>
    <name evidence="11" type="ORF">ABRZ09_12285</name>
</gene>
<keyword evidence="7 9" id="KW-0472">Membrane</keyword>
<name>A0AB39D6D7_9BURK</name>
<keyword evidence="6 9" id="KW-1133">Transmembrane helix</keyword>
<evidence type="ECO:0000256" key="7">
    <source>
        <dbReference type="ARBA" id="ARBA00023136"/>
    </source>
</evidence>
<evidence type="ECO:0000259" key="10">
    <source>
        <dbReference type="Pfam" id="PF04290"/>
    </source>
</evidence>
<dbReference type="InterPro" id="IPR055348">
    <property type="entry name" value="DctQ"/>
</dbReference>
<dbReference type="InterPro" id="IPR007387">
    <property type="entry name" value="TRAP_DctQ"/>
</dbReference>
<accession>A0AB39D6D7</accession>
<evidence type="ECO:0000256" key="3">
    <source>
        <dbReference type="ARBA" id="ARBA00022475"/>
    </source>
</evidence>
<dbReference type="EMBL" id="CP158255">
    <property type="protein sequence ID" value="XDJ49984.1"/>
    <property type="molecule type" value="Genomic_DNA"/>
</dbReference>
<comment type="subcellular location">
    <subcellularLocation>
        <location evidence="1 9">Cell inner membrane</location>
        <topology evidence="1 9">Multi-pass membrane protein</topology>
    </subcellularLocation>
</comment>
<keyword evidence="3" id="KW-1003">Cell membrane</keyword>
<keyword evidence="4 9" id="KW-0997">Cell inner membrane</keyword>
<feature type="transmembrane region" description="Helical" evidence="9">
    <location>
        <begin position="84"/>
        <end position="107"/>
    </location>
</feature>
<evidence type="ECO:0000256" key="6">
    <source>
        <dbReference type="ARBA" id="ARBA00022989"/>
    </source>
</evidence>
<evidence type="ECO:0000256" key="8">
    <source>
        <dbReference type="ARBA" id="ARBA00038436"/>
    </source>
</evidence>
<proteinExistence type="inferred from homology"/>
<sequence length="169" mass="18290">MRKFLDGLYTGSGWLAGLGMIGVLLMVSYSIAGRLAGFPVGGIDAYAGYLMAGAGFMALASTLKKGEHIRVTLVLGMLKGAKRRGLELIALAIATLLSGFLALYSARLVWQSWDYQDISTGIDATPLWIPQISMALGTLLFFIAFLDEFWLELLGKHAPDQAAEEPHHE</sequence>
<dbReference type="GO" id="GO:0015740">
    <property type="term" value="P:C4-dicarboxylate transport"/>
    <property type="evidence" value="ECO:0007669"/>
    <property type="project" value="TreeGrafter"/>
</dbReference>
<keyword evidence="5 9" id="KW-0812">Transmembrane</keyword>
<evidence type="ECO:0000256" key="5">
    <source>
        <dbReference type="ARBA" id="ARBA00022692"/>
    </source>
</evidence>
<protein>
    <recommendedName>
        <fullName evidence="9">TRAP transporter small permease protein</fullName>
    </recommendedName>
</protein>
<dbReference type="PANTHER" id="PTHR35011">
    <property type="entry name" value="2,3-DIKETO-L-GULONATE TRAP TRANSPORTER SMALL PERMEASE PROTEIN YIAM"/>
    <property type="match status" value="1"/>
</dbReference>
<feature type="transmembrane region" description="Helical" evidence="9">
    <location>
        <begin position="43"/>
        <end position="63"/>
    </location>
</feature>
<dbReference type="PANTHER" id="PTHR35011:SF10">
    <property type="entry name" value="TRAP TRANSPORTER SMALL PERMEASE PROTEIN"/>
    <property type="match status" value="1"/>
</dbReference>
<evidence type="ECO:0000256" key="4">
    <source>
        <dbReference type="ARBA" id="ARBA00022519"/>
    </source>
</evidence>
<dbReference type="GO" id="GO:0022857">
    <property type="term" value="F:transmembrane transporter activity"/>
    <property type="evidence" value="ECO:0007669"/>
    <property type="project" value="UniProtKB-UniRule"/>
</dbReference>
<feature type="transmembrane region" description="Helical" evidence="9">
    <location>
        <begin position="127"/>
        <end position="146"/>
    </location>
</feature>
<feature type="transmembrane region" description="Helical" evidence="9">
    <location>
        <begin position="12"/>
        <end position="31"/>
    </location>
</feature>
<comment type="similarity">
    <text evidence="8 9">Belongs to the TRAP transporter small permease family.</text>
</comment>
<evidence type="ECO:0000256" key="9">
    <source>
        <dbReference type="RuleBase" id="RU369079"/>
    </source>
</evidence>
<dbReference type="RefSeq" id="WP_368646870.1">
    <property type="nucleotide sequence ID" value="NZ_CP158255.1"/>
</dbReference>
<dbReference type="AlphaFoldDB" id="A0AB39D6D7"/>